<comment type="caution">
    <text evidence="3">The sequence shown here is derived from an EMBL/GenBank/DDBJ whole genome shotgun (WGS) entry which is preliminary data.</text>
</comment>
<feature type="compositionally biased region" description="Basic and acidic residues" evidence="2">
    <location>
        <begin position="884"/>
        <end position="894"/>
    </location>
</feature>
<dbReference type="EMBL" id="BMAU01021418">
    <property type="protein sequence ID" value="GFY33763.1"/>
    <property type="molecule type" value="Genomic_DNA"/>
</dbReference>
<proteinExistence type="predicted"/>
<evidence type="ECO:0000313" key="3">
    <source>
        <dbReference type="EMBL" id="GFY33763.1"/>
    </source>
</evidence>
<feature type="region of interest" description="Disordered" evidence="2">
    <location>
        <begin position="1136"/>
        <end position="1159"/>
    </location>
</feature>
<feature type="compositionally biased region" description="Basic and acidic residues" evidence="2">
    <location>
        <begin position="242"/>
        <end position="255"/>
    </location>
</feature>
<feature type="coiled-coil region" evidence="1">
    <location>
        <begin position="964"/>
        <end position="1031"/>
    </location>
</feature>
<evidence type="ECO:0000256" key="2">
    <source>
        <dbReference type="SAM" id="MobiDB-lite"/>
    </source>
</evidence>
<keyword evidence="4" id="KW-1185">Reference proteome</keyword>
<sequence length="1429" mass="159707">MPTHHWYEGNRPGLALTLKCNRNSQMTLSCLASSYFMCLLFSGNKKIFSICAKFHDHLASLEYIVMEDCCRPCYVVLERFSEEEIHKITSGQRKFATMTEADDKSDQQQKNISKHLLRDVSRVNSVKFARYKRSRQHYLHRKLHRSPPDMADFSEYTSEETDMSSGEEFVVNSSSTISKPPRKKKKLPYEVDYEWNPDGKSNQNNKRFMPKSKRGLKFNPRRKRIESNSSSSEDDILNYYYDSDHQTKSESDGEHSTNIPSSDIYNPDKINDTNKIDSDIASTSSRKPQKVSNVDKTVLKSSDDPPSALLDNDVLSKIMQEMADYNKKNKMQINKVSKSTESVKSNNSLTEPYYVPNVKKRQSRVFRITDEGVTPSLSSVQTILKNMVNAVCSSEKVRLASIVESERRHCKWCEIPLSSKNANDELCPSCKNIGKLSCINSINRSVKKVKAPTVKVGSGKSKIKNKLLKNLPKYDQQRLVYSGKADKLSVGKGYNHCKSFITPKDLNSVPKLVDSALKDTFISNTEKPKVKKKKKIKNGVEKISTPKIVKNVNLQEQKFKDSLKPIMPISISQIANKSVKKNQKLSATNIDKNLFLMTFPDQHKELEIPPEMTNVKALCDKNVNEDSAAGSTTQIQLDSSQNKTKQSVINNVQYGTYLLPPVPTVVVANYATTDAKSGDYYLSSVYYQNEMTRMKNVPQRNENGTSVIKSVGLPSMPSIEQLSNLSLVSDLSQVNSLSASNVNIAISENTHVSTLINQQMITHANISLPYSSQNNNMSNILGSSLSISSDAFQRSLIASESNISSLLNNSELQIQPLPSKHSDITFNSFETQELNLGASYEDNSSLSTQDYSDNFDDSNKGSLCDDLNFANLHSISDEPASLTKHSESTKKCDTPENGNKDLQQTKDPNQNLEKNLSYQSETEDFTSEAFWVSCCNELDAICVLAVVDLEKNPKWAMNRKIEFNQKKYERLKNSEILNDEVKEELKLAETNTTVFEISHTLLNRYGSFAKLSDAMLRKARLLQIKKELNAEHEGRSSCQFAQKGQIQPLLNQDEPTGIKDIQTTELQNPCSFESQSSESINHIEKIQTQIQAMQENPMVDGSAHLGVVHHFPTPGMSTTSNVTMSITPRTEMMNEFRETPSRGSGPRTPARPESAMSQNDESILTPLQVKKERLEACNSTSPLSQSTFPQNNSPLLPVSIPNASQLAAPMNNPAYTMTPTNTQAVNTLNGQRLQSIAPNVSINNSNPQIQNMMQFQQLQGGPPNVTVPFPTNSNFSKVLVNFASKSQHPPPAITPAMSPNNPNANVVLRNAPFYNVQQVFIPGTNNVSPRYVQSSTANINNNMNTFNLYKQAMTSGGTMLVNSIGQSTYSIPTNVATPVLNHQQVTQVCNSNNYQQTVQHIPSPVNQSTSNAAVLMPSSKVYFFEIQRP</sequence>
<feature type="compositionally biased region" description="Basic and acidic residues" evidence="2">
    <location>
        <begin position="269"/>
        <end position="278"/>
    </location>
</feature>
<gene>
    <name evidence="3" type="primary">AVEN_202910_1</name>
    <name evidence="3" type="ORF">TNCV_4594751</name>
</gene>
<accession>A0A8X6WF36</accession>
<feature type="region of interest" description="Disordered" evidence="2">
    <location>
        <begin position="879"/>
        <end position="911"/>
    </location>
</feature>
<evidence type="ECO:0000313" key="4">
    <source>
        <dbReference type="Proteomes" id="UP000887159"/>
    </source>
</evidence>
<feature type="compositionally biased region" description="Polar residues" evidence="2">
    <location>
        <begin position="280"/>
        <end position="295"/>
    </location>
</feature>
<name>A0A8X6WF36_TRICX</name>
<organism evidence="3 4">
    <name type="scientific">Trichonephila clavipes</name>
    <name type="common">Golden silk orbweaver</name>
    <name type="synonym">Nephila clavipes</name>
    <dbReference type="NCBI Taxonomy" id="2585209"/>
    <lineage>
        <taxon>Eukaryota</taxon>
        <taxon>Metazoa</taxon>
        <taxon>Ecdysozoa</taxon>
        <taxon>Arthropoda</taxon>
        <taxon>Chelicerata</taxon>
        <taxon>Arachnida</taxon>
        <taxon>Araneae</taxon>
        <taxon>Araneomorphae</taxon>
        <taxon>Entelegynae</taxon>
        <taxon>Araneoidea</taxon>
        <taxon>Nephilidae</taxon>
        <taxon>Trichonephila</taxon>
    </lineage>
</organism>
<keyword evidence="1" id="KW-0175">Coiled coil</keyword>
<reference evidence="3" key="1">
    <citation type="submission" date="2020-08" db="EMBL/GenBank/DDBJ databases">
        <title>Multicomponent nature underlies the extraordinary mechanical properties of spider dragline silk.</title>
        <authorList>
            <person name="Kono N."/>
            <person name="Nakamura H."/>
            <person name="Mori M."/>
            <person name="Yoshida Y."/>
            <person name="Ohtoshi R."/>
            <person name="Malay A.D."/>
            <person name="Moran D.A.P."/>
            <person name="Tomita M."/>
            <person name="Numata K."/>
            <person name="Arakawa K."/>
        </authorList>
    </citation>
    <scope>NUCLEOTIDE SEQUENCE</scope>
</reference>
<protein>
    <submittedName>
        <fullName evidence="3">Uncharacterized protein</fullName>
    </submittedName>
</protein>
<feature type="compositionally biased region" description="Basic residues" evidence="2">
    <location>
        <begin position="208"/>
        <end position="224"/>
    </location>
</feature>
<dbReference type="Proteomes" id="UP000887159">
    <property type="component" value="Unassembled WGS sequence"/>
</dbReference>
<feature type="compositionally biased region" description="Polar residues" evidence="2">
    <location>
        <begin position="896"/>
        <end position="911"/>
    </location>
</feature>
<evidence type="ECO:0000256" key="1">
    <source>
        <dbReference type="SAM" id="Coils"/>
    </source>
</evidence>
<feature type="region of interest" description="Disordered" evidence="2">
    <location>
        <begin position="141"/>
        <end position="307"/>
    </location>
</feature>